<dbReference type="GO" id="GO:0016787">
    <property type="term" value="F:hydrolase activity"/>
    <property type="evidence" value="ECO:0007669"/>
    <property type="project" value="InterPro"/>
</dbReference>
<dbReference type="InterPro" id="IPR029052">
    <property type="entry name" value="Metallo-depent_PP-like"/>
</dbReference>
<dbReference type="SUPFAM" id="SSF56300">
    <property type="entry name" value="Metallo-dependent phosphatases"/>
    <property type="match status" value="1"/>
</dbReference>
<gene>
    <name evidence="3" type="ORF">BU14_0291s0006</name>
</gene>
<feature type="compositionally biased region" description="Pro residues" evidence="1">
    <location>
        <begin position="61"/>
        <end position="81"/>
    </location>
</feature>
<dbReference type="OrthoDB" id="5976022at2759"/>
<dbReference type="AlphaFoldDB" id="A0A1X6P0N3"/>
<feature type="domain" description="Calcineurin-like phosphoesterase" evidence="2">
    <location>
        <begin position="129"/>
        <end position="210"/>
    </location>
</feature>
<dbReference type="InterPro" id="IPR004843">
    <property type="entry name" value="Calcineurin-like_PHP"/>
</dbReference>
<feature type="region of interest" description="Disordered" evidence="1">
    <location>
        <begin position="1"/>
        <end position="118"/>
    </location>
</feature>
<sequence>MALYTIGGASRDASDASKKSVGNARLQKYATRHPAPPVRPPTPAAAPAARGARRRHHGAGLPPPPLPASPGSSAPPPPPPATRRRHPPPTDGRSRSPPPAARGVPPLPPLPPTPPTVGGRPYRWAAPLRTVAIGDVHGDFEALTAALTLAGVLAADGGWGGGGTALVQVGDVLDGWEGERECWALLLRLQAEAPAAGGRVHLLMGNHELANVLGLVRPPPTPPPTPSMATGRGRSPPPPGWPPWPDAHLYTAPSRRDALRPGGAFATALSTAVAPAVLLGDTAYVHGGLTPAVFRPPAARAVLTPTLWGRLWAAAPPAARAAAVRRALDGWAPALAAYLDGSAADVPRDLEAALWDRTWSVGGGGGSSLQGGTTSWPLAPTGGGGGGKRPPTRPRRRCSTACSRPLACGGWSLATRCRWGGCGRLGVGASGVWTRA</sequence>
<name>A0A1X6P0N3_PORUM</name>
<dbReference type="Proteomes" id="UP000218209">
    <property type="component" value="Unassembled WGS sequence"/>
</dbReference>
<evidence type="ECO:0000313" key="3">
    <source>
        <dbReference type="EMBL" id="OSX74387.1"/>
    </source>
</evidence>
<organism evidence="3 4">
    <name type="scientific">Porphyra umbilicalis</name>
    <name type="common">Purple laver</name>
    <name type="synonym">Red alga</name>
    <dbReference type="NCBI Taxonomy" id="2786"/>
    <lineage>
        <taxon>Eukaryota</taxon>
        <taxon>Rhodophyta</taxon>
        <taxon>Bangiophyceae</taxon>
        <taxon>Bangiales</taxon>
        <taxon>Bangiaceae</taxon>
        <taxon>Porphyra</taxon>
    </lineage>
</organism>
<evidence type="ECO:0000259" key="2">
    <source>
        <dbReference type="Pfam" id="PF00149"/>
    </source>
</evidence>
<dbReference type="Gene3D" id="3.60.21.10">
    <property type="match status" value="1"/>
</dbReference>
<feature type="compositionally biased region" description="Pro residues" evidence="1">
    <location>
        <begin position="34"/>
        <end position="44"/>
    </location>
</feature>
<proteinExistence type="predicted"/>
<feature type="compositionally biased region" description="Pro residues" evidence="1">
    <location>
        <begin position="96"/>
        <end position="115"/>
    </location>
</feature>
<dbReference type="PANTHER" id="PTHR46546">
    <property type="entry name" value="SHEWANELLA-LIKE PROTEIN PHOSPHATASE 1"/>
    <property type="match status" value="1"/>
</dbReference>
<dbReference type="Pfam" id="PF00149">
    <property type="entry name" value="Metallophos"/>
    <property type="match status" value="1"/>
</dbReference>
<dbReference type="PANTHER" id="PTHR46546:SF4">
    <property type="entry name" value="SHEWANELLA-LIKE PROTEIN PHOSPHATASE 1"/>
    <property type="match status" value="1"/>
</dbReference>
<feature type="region of interest" description="Disordered" evidence="1">
    <location>
        <begin position="364"/>
        <end position="396"/>
    </location>
</feature>
<evidence type="ECO:0000313" key="4">
    <source>
        <dbReference type="Proteomes" id="UP000218209"/>
    </source>
</evidence>
<reference evidence="3 4" key="1">
    <citation type="submission" date="2017-03" db="EMBL/GenBank/DDBJ databases">
        <title>WGS assembly of Porphyra umbilicalis.</title>
        <authorList>
            <person name="Brawley S.H."/>
            <person name="Blouin N.A."/>
            <person name="Ficko-Blean E."/>
            <person name="Wheeler G.L."/>
            <person name="Lohr M."/>
            <person name="Goodson H.V."/>
            <person name="Jenkins J.W."/>
            <person name="Blaby-Haas C.E."/>
            <person name="Helliwell K.E."/>
            <person name="Chan C."/>
            <person name="Marriage T."/>
            <person name="Bhattacharya D."/>
            <person name="Klein A.S."/>
            <person name="Badis Y."/>
            <person name="Brodie J."/>
            <person name="Cao Y."/>
            <person name="Collen J."/>
            <person name="Dittami S.M."/>
            <person name="Gachon C.M."/>
            <person name="Green B.R."/>
            <person name="Karpowicz S."/>
            <person name="Kim J.W."/>
            <person name="Kudahl U."/>
            <person name="Lin S."/>
            <person name="Michel G."/>
            <person name="Mittag M."/>
            <person name="Olson B.J."/>
            <person name="Pangilinan J."/>
            <person name="Peng Y."/>
            <person name="Qiu H."/>
            <person name="Shu S."/>
            <person name="Singer J.T."/>
            <person name="Smith A.G."/>
            <person name="Sprecher B.N."/>
            <person name="Wagner V."/>
            <person name="Wang W."/>
            <person name="Wang Z.-Y."/>
            <person name="Yan J."/>
            <person name="Yarish C."/>
            <person name="Zoeuner-Riek S."/>
            <person name="Zhuang Y."/>
            <person name="Zou Y."/>
            <person name="Lindquist E.A."/>
            <person name="Grimwood J."/>
            <person name="Barry K."/>
            <person name="Rokhsar D.S."/>
            <person name="Schmutz J."/>
            <person name="Stiller J.W."/>
            <person name="Grossman A.R."/>
            <person name="Prochnik S.E."/>
        </authorList>
    </citation>
    <scope>NUCLEOTIDE SEQUENCE [LARGE SCALE GENOMIC DNA]</scope>
    <source>
        <strain evidence="3">4086291</strain>
    </source>
</reference>
<feature type="region of interest" description="Disordered" evidence="1">
    <location>
        <begin position="216"/>
        <end position="248"/>
    </location>
</feature>
<keyword evidence="4" id="KW-1185">Reference proteome</keyword>
<dbReference type="EMBL" id="KV918949">
    <property type="protein sequence ID" value="OSX74387.1"/>
    <property type="molecule type" value="Genomic_DNA"/>
</dbReference>
<accession>A0A1X6P0N3</accession>
<feature type="compositionally biased region" description="Low complexity" evidence="1">
    <location>
        <begin position="370"/>
        <end position="380"/>
    </location>
</feature>
<evidence type="ECO:0000256" key="1">
    <source>
        <dbReference type="SAM" id="MobiDB-lite"/>
    </source>
</evidence>
<feature type="compositionally biased region" description="Pro residues" evidence="1">
    <location>
        <begin position="235"/>
        <end position="245"/>
    </location>
</feature>
<feature type="compositionally biased region" description="Pro residues" evidence="1">
    <location>
        <begin position="217"/>
        <end position="226"/>
    </location>
</feature>
<protein>
    <recommendedName>
        <fullName evidence="2">Calcineurin-like phosphoesterase domain-containing protein</fullName>
    </recommendedName>
</protein>